<comment type="caution">
    <text evidence="1">The sequence shown here is derived from an EMBL/GenBank/DDBJ whole genome shotgun (WGS) entry which is preliminary data.</text>
</comment>
<organism evidence="1 2">
    <name type="scientific">Aliivibrio logei</name>
    <name type="common">Vibrio logei</name>
    <dbReference type="NCBI Taxonomy" id="688"/>
    <lineage>
        <taxon>Bacteria</taxon>
        <taxon>Pseudomonadati</taxon>
        <taxon>Pseudomonadota</taxon>
        <taxon>Gammaproteobacteria</taxon>
        <taxon>Vibrionales</taxon>
        <taxon>Vibrionaceae</taxon>
        <taxon>Aliivibrio</taxon>
    </lineage>
</organism>
<protein>
    <submittedName>
        <fullName evidence="1">Cytoplasmic protein</fullName>
    </submittedName>
</protein>
<name>A0A1B9NV55_ALILO</name>
<accession>A0A1B9NV55</accession>
<dbReference type="Proteomes" id="UP000093523">
    <property type="component" value="Unassembled WGS sequence"/>
</dbReference>
<evidence type="ECO:0000313" key="1">
    <source>
        <dbReference type="EMBL" id="OCH18393.1"/>
    </source>
</evidence>
<dbReference type="AlphaFoldDB" id="A0A1B9NV55"/>
<dbReference type="Pfam" id="PF14189">
    <property type="entry name" value="DUF4312"/>
    <property type="match status" value="1"/>
</dbReference>
<dbReference type="STRING" id="688.A6E04_17095"/>
<gene>
    <name evidence="1" type="ORF">A6E04_17095</name>
</gene>
<proteinExistence type="predicted"/>
<reference evidence="1 2" key="1">
    <citation type="submission" date="2016-06" db="EMBL/GenBank/DDBJ databases">
        <authorList>
            <person name="Kjaerup R.B."/>
            <person name="Dalgaard T.S."/>
            <person name="Juul-Madsen H.R."/>
        </authorList>
    </citation>
    <scope>NUCLEOTIDE SEQUENCE [LARGE SCALE GENOMIC DNA]</scope>
    <source>
        <strain evidence="1 2">1S159</strain>
    </source>
</reference>
<sequence>MKESITTTVTVSGNGNTKQAAFSSALNNIQKTILKDNEQVILRIEPVDVKLINAEKKERIEKFMFFFLPRNKTSYSVTLDVTVNVTIINIDQLDFKSI</sequence>
<dbReference type="OrthoDB" id="6433960at2"/>
<dbReference type="RefSeq" id="WP_012549004.1">
    <property type="nucleotide sequence ID" value="NZ_CAWMPN010000025.1"/>
</dbReference>
<evidence type="ECO:0000313" key="2">
    <source>
        <dbReference type="Proteomes" id="UP000093523"/>
    </source>
</evidence>
<dbReference type="InterPro" id="IPR020037">
    <property type="entry name" value="DUF4312"/>
</dbReference>
<dbReference type="NCBIfam" id="TIGR03578">
    <property type="entry name" value="EF_0831"/>
    <property type="match status" value="1"/>
</dbReference>
<dbReference type="EMBL" id="MAJU01000025">
    <property type="protein sequence ID" value="OCH18393.1"/>
    <property type="molecule type" value="Genomic_DNA"/>
</dbReference>